<dbReference type="EC" id="5.4.99.-" evidence="4"/>
<evidence type="ECO:0000256" key="4">
    <source>
        <dbReference type="RuleBase" id="RU003887"/>
    </source>
</evidence>
<dbReference type="GeneID" id="54120320"/>
<dbReference type="GO" id="GO:0120159">
    <property type="term" value="F:rRNA pseudouridine synthase activity"/>
    <property type="evidence" value="ECO:0007669"/>
    <property type="project" value="UniProtKB-ARBA"/>
</dbReference>
<dbReference type="InterPro" id="IPR006145">
    <property type="entry name" value="PsdUridine_synth_RsuA/RluA"/>
</dbReference>
<dbReference type="Pfam" id="PF00849">
    <property type="entry name" value="PseudoU_synth_2"/>
    <property type="match status" value="1"/>
</dbReference>
<dbReference type="GO" id="GO:0000455">
    <property type="term" value="P:enzyme-directed rRNA pseudouridine synthesis"/>
    <property type="evidence" value="ECO:0007669"/>
    <property type="project" value="UniProtKB-ARBA"/>
</dbReference>
<keyword evidence="3" id="KW-0694">RNA-binding</keyword>
<name>A0A1H6R0E7_9FIRM</name>
<feature type="region of interest" description="Disordered" evidence="5">
    <location>
        <begin position="241"/>
        <end position="263"/>
    </location>
</feature>
<evidence type="ECO:0000313" key="7">
    <source>
        <dbReference type="EMBL" id="SEI49243.1"/>
    </source>
</evidence>
<dbReference type="SUPFAM" id="SSF55174">
    <property type="entry name" value="Alpha-L RNA-binding motif"/>
    <property type="match status" value="1"/>
</dbReference>
<evidence type="ECO:0000259" key="6">
    <source>
        <dbReference type="SMART" id="SM00363"/>
    </source>
</evidence>
<gene>
    <name evidence="7" type="ORF">SAMN04487834_100634</name>
</gene>
<dbReference type="FunFam" id="3.30.70.580:FF:000005">
    <property type="entry name" value="Pseudouridine synthase"/>
    <property type="match status" value="1"/>
</dbReference>
<accession>A0A1H6R0E7</accession>
<dbReference type="EMBL" id="FNYK01000006">
    <property type="protein sequence ID" value="SEI49243.1"/>
    <property type="molecule type" value="Genomic_DNA"/>
</dbReference>
<keyword evidence="8" id="KW-1185">Reference proteome</keyword>
<dbReference type="InterPro" id="IPR020094">
    <property type="entry name" value="TruA/RsuA/RluB/E/F_N"/>
</dbReference>
<dbReference type="AlphaFoldDB" id="A0A1H6R0E7"/>
<dbReference type="PANTHER" id="PTHR47683">
    <property type="entry name" value="PSEUDOURIDINE SYNTHASE FAMILY PROTEIN-RELATED"/>
    <property type="match status" value="1"/>
</dbReference>
<proteinExistence type="inferred from homology"/>
<dbReference type="NCBIfam" id="TIGR00093">
    <property type="entry name" value="pseudouridine synthase"/>
    <property type="match status" value="1"/>
</dbReference>
<evidence type="ECO:0000256" key="1">
    <source>
        <dbReference type="ARBA" id="ARBA00008348"/>
    </source>
</evidence>
<comment type="similarity">
    <text evidence="1 4">Belongs to the pseudouridine synthase RsuA family.</text>
</comment>
<organism evidence="7 8">
    <name type="scientific">Sharpea azabuensis</name>
    <dbReference type="NCBI Taxonomy" id="322505"/>
    <lineage>
        <taxon>Bacteria</taxon>
        <taxon>Bacillati</taxon>
        <taxon>Bacillota</taxon>
        <taxon>Erysipelotrichia</taxon>
        <taxon>Erysipelotrichales</taxon>
        <taxon>Coprobacillaceae</taxon>
        <taxon>Sharpea</taxon>
    </lineage>
</organism>
<dbReference type="Gene3D" id="3.30.70.1560">
    <property type="entry name" value="Alpha-L RNA-binding motif"/>
    <property type="match status" value="1"/>
</dbReference>
<dbReference type="InterPro" id="IPR000748">
    <property type="entry name" value="PsdUridine_synth_RsuA/RluB/E/F"/>
</dbReference>
<feature type="compositionally biased region" description="Basic residues" evidence="5">
    <location>
        <begin position="243"/>
        <end position="263"/>
    </location>
</feature>
<dbReference type="InterPro" id="IPR018496">
    <property type="entry name" value="PsdUridine_synth_RsuA/RluB_CS"/>
</dbReference>
<dbReference type="PANTHER" id="PTHR47683:SF2">
    <property type="entry name" value="RNA-BINDING S4 DOMAIN-CONTAINING PROTEIN"/>
    <property type="match status" value="1"/>
</dbReference>
<dbReference type="STRING" id="322505.SAMN04487836_13520"/>
<dbReference type="FunFam" id="3.10.290.10:FF:000003">
    <property type="entry name" value="Pseudouridine synthase"/>
    <property type="match status" value="1"/>
</dbReference>
<dbReference type="InterPro" id="IPR042092">
    <property type="entry name" value="PsdUridine_s_RsuA/RluB/E/F_cat"/>
</dbReference>
<dbReference type="Gene3D" id="3.30.70.580">
    <property type="entry name" value="Pseudouridine synthase I, catalytic domain, N-terminal subdomain"/>
    <property type="match status" value="1"/>
</dbReference>
<dbReference type="eggNOG" id="COG1187">
    <property type="taxonomic scope" value="Bacteria"/>
</dbReference>
<dbReference type="CDD" id="cd00165">
    <property type="entry name" value="S4"/>
    <property type="match status" value="1"/>
</dbReference>
<dbReference type="InterPro" id="IPR002942">
    <property type="entry name" value="S4_RNA-bd"/>
</dbReference>
<evidence type="ECO:0000256" key="3">
    <source>
        <dbReference type="PROSITE-ProRule" id="PRU00182"/>
    </source>
</evidence>
<evidence type="ECO:0000256" key="2">
    <source>
        <dbReference type="ARBA" id="ARBA00023235"/>
    </source>
</evidence>
<sequence>MERLQKVIAASGYTSRRKAEELIKQGKVAVNGIVVTELGTKVSKKDTITVNGQAIKKEEHEYYLFYKPKQVITSMHDEKGRKTVADYFTDVDKRVYPVGRLDWDTTGALIMTNDGEFANLMMHPSSHLPKIYYASLDGILLQREKRELEKGIYLDGVKTLPCEIVIRGVDEEHKTTMIAIRLIEGKNRQIKKMFEAVGHPVKRLHRLAIGDIEVTGLAPGEYRPLKIKEVRVLRAKALENKQKQAKAKKQNKKKYQAKKKISA</sequence>
<dbReference type="GO" id="GO:0003723">
    <property type="term" value="F:RNA binding"/>
    <property type="evidence" value="ECO:0007669"/>
    <property type="project" value="UniProtKB-KW"/>
</dbReference>
<dbReference type="Proteomes" id="UP000183028">
    <property type="component" value="Unassembled WGS sequence"/>
</dbReference>
<evidence type="ECO:0000313" key="8">
    <source>
        <dbReference type="Proteomes" id="UP000183028"/>
    </source>
</evidence>
<dbReference type="SUPFAM" id="SSF55120">
    <property type="entry name" value="Pseudouridine synthase"/>
    <property type="match status" value="1"/>
</dbReference>
<dbReference type="Gene3D" id="3.10.290.10">
    <property type="entry name" value="RNA-binding S4 domain"/>
    <property type="match status" value="1"/>
</dbReference>
<evidence type="ECO:0000256" key="5">
    <source>
        <dbReference type="SAM" id="MobiDB-lite"/>
    </source>
</evidence>
<dbReference type="CDD" id="cd02870">
    <property type="entry name" value="PseudoU_synth_RsuA_like"/>
    <property type="match status" value="1"/>
</dbReference>
<dbReference type="PROSITE" id="PS50889">
    <property type="entry name" value="S4"/>
    <property type="match status" value="1"/>
</dbReference>
<dbReference type="PROSITE" id="PS01149">
    <property type="entry name" value="PSI_RSU"/>
    <property type="match status" value="1"/>
</dbReference>
<dbReference type="Pfam" id="PF01479">
    <property type="entry name" value="S4"/>
    <property type="match status" value="1"/>
</dbReference>
<dbReference type="InterPro" id="IPR020103">
    <property type="entry name" value="PsdUridine_synth_cat_dom_sf"/>
</dbReference>
<dbReference type="InterPro" id="IPR036986">
    <property type="entry name" value="S4_RNA-bd_sf"/>
</dbReference>
<reference evidence="8" key="1">
    <citation type="submission" date="2016-10" db="EMBL/GenBank/DDBJ databases">
        <authorList>
            <person name="Varghese N."/>
        </authorList>
    </citation>
    <scope>NUCLEOTIDE SEQUENCE [LARGE SCALE GENOMIC DNA]</scope>
    <source>
        <strain evidence="8">DSM 20406</strain>
    </source>
</reference>
<dbReference type="RefSeq" id="WP_081823087.1">
    <property type="nucleotide sequence ID" value="NZ_FNYK01000006.1"/>
</dbReference>
<dbReference type="InterPro" id="IPR050343">
    <property type="entry name" value="RsuA_PseudoU_synthase"/>
</dbReference>
<protein>
    <recommendedName>
        <fullName evidence="4">Pseudouridine synthase</fullName>
        <ecNumber evidence="4">5.4.99.-</ecNumber>
    </recommendedName>
</protein>
<keyword evidence="2 4" id="KW-0413">Isomerase</keyword>
<dbReference type="OrthoDB" id="9807213at2"/>
<dbReference type="SMART" id="SM00363">
    <property type="entry name" value="S4"/>
    <property type="match status" value="1"/>
</dbReference>
<feature type="domain" description="RNA-binding S4" evidence="6">
    <location>
        <begin position="2"/>
        <end position="59"/>
    </location>
</feature>